<feature type="coiled-coil region" evidence="1">
    <location>
        <begin position="208"/>
        <end position="242"/>
    </location>
</feature>
<dbReference type="GeneID" id="63786231"/>
<accession>A0A1Y2F9A0</accession>
<evidence type="ECO:0000256" key="2">
    <source>
        <dbReference type="SAM" id="MobiDB-lite"/>
    </source>
</evidence>
<dbReference type="Proteomes" id="UP000193685">
    <property type="component" value="Unassembled WGS sequence"/>
</dbReference>
<evidence type="ECO:0000313" key="5">
    <source>
        <dbReference type="Proteomes" id="UP000193685"/>
    </source>
</evidence>
<dbReference type="EMBL" id="MCFI01000013">
    <property type="protein sequence ID" value="ORY80490.1"/>
    <property type="molecule type" value="Genomic_DNA"/>
</dbReference>
<comment type="caution">
    <text evidence="4">The sequence shown here is derived from an EMBL/GenBank/DDBJ whole genome shotgun (WGS) entry which is preliminary data.</text>
</comment>
<keyword evidence="3" id="KW-0472">Membrane</keyword>
<keyword evidence="5" id="KW-1185">Reference proteome</keyword>
<feature type="transmembrane region" description="Helical" evidence="3">
    <location>
        <begin position="451"/>
        <end position="474"/>
    </location>
</feature>
<feature type="compositionally biased region" description="Polar residues" evidence="2">
    <location>
        <begin position="1"/>
        <end position="22"/>
    </location>
</feature>
<gene>
    <name evidence="4" type="ORF">BCR37DRAFT_381165</name>
</gene>
<protein>
    <submittedName>
        <fullName evidence="4">Uncharacterized protein</fullName>
    </submittedName>
</protein>
<proteinExistence type="predicted"/>
<sequence>MSSVTEPLQPTLKGNQERTTPFKNDIFAKPTPDKVARLRKRPSRPSSAQTDTEGDWISEESSPAAVNGGRSAGLRSTYGSPSLRARKSTASLRLKQEAMKHSKRGQDEERWIALLERQNEELLSQISLLTKDLTQSDKKHKTMLRREQEEVAHLQQELREWTSALTEQGETHRRERAAFRSQLVDVRIHASKKEAEHQSRLASLHQDLATLAREKEAAVLRAKRSEQELQYAKRRNASLAEELLAKKTLELTVEGQQRYLLELSSALDRMQEEQGLASPVSQAATSHMEGLSRQSRPGSLDGHALTQEVFASLASTGSTSCSTRRLSRDSPTAIKRLFMEHLTSPADMPPSPPATTCAEQEAFYLPPSPASCIFQPSSLRHRRNTSLWAELGALQDEAEAESPSKHTSRVSTANTSTSLTSTVATEPVQLQVLMRPIVHIRGMALERATRVVLVLSAWLKFLIVLIAAFAFAVYEGPAQWRLGSSQSSSME</sequence>
<evidence type="ECO:0000256" key="3">
    <source>
        <dbReference type="SAM" id="Phobius"/>
    </source>
</evidence>
<name>A0A1Y2F9A0_PROLT</name>
<feature type="region of interest" description="Disordered" evidence="2">
    <location>
        <begin position="1"/>
        <end position="89"/>
    </location>
</feature>
<organism evidence="4 5">
    <name type="scientific">Protomyces lactucae-debilis</name>
    <dbReference type="NCBI Taxonomy" id="2754530"/>
    <lineage>
        <taxon>Eukaryota</taxon>
        <taxon>Fungi</taxon>
        <taxon>Dikarya</taxon>
        <taxon>Ascomycota</taxon>
        <taxon>Taphrinomycotina</taxon>
        <taxon>Taphrinomycetes</taxon>
        <taxon>Taphrinales</taxon>
        <taxon>Protomycetaceae</taxon>
        <taxon>Protomyces</taxon>
    </lineage>
</organism>
<reference evidence="4 5" key="1">
    <citation type="submission" date="2016-07" db="EMBL/GenBank/DDBJ databases">
        <title>Pervasive Adenine N6-methylation of Active Genes in Fungi.</title>
        <authorList>
            <consortium name="DOE Joint Genome Institute"/>
            <person name="Mondo S.J."/>
            <person name="Dannebaum R.O."/>
            <person name="Kuo R.C."/>
            <person name="Labutti K."/>
            <person name="Haridas S."/>
            <person name="Kuo A."/>
            <person name="Salamov A."/>
            <person name="Ahrendt S.R."/>
            <person name="Lipzen A."/>
            <person name="Sullivan W."/>
            <person name="Andreopoulos W.B."/>
            <person name="Clum A."/>
            <person name="Lindquist E."/>
            <person name="Daum C."/>
            <person name="Ramamoorthy G.K."/>
            <person name="Gryganskyi A."/>
            <person name="Culley D."/>
            <person name="Magnuson J.K."/>
            <person name="James T.Y."/>
            <person name="O'Malley M.A."/>
            <person name="Stajich J.E."/>
            <person name="Spatafora J.W."/>
            <person name="Visel A."/>
            <person name="Grigoriev I.V."/>
        </authorList>
    </citation>
    <scope>NUCLEOTIDE SEQUENCE [LARGE SCALE GENOMIC DNA]</scope>
    <source>
        <strain evidence="4 5">12-1054</strain>
    </source>
</reference>
<evidence type="ECO:0000256" key="1">
    <source>
        <dbReference type="SAM" id="Coils"/>
    </source>
</evidence>
<keyword evidence="3" id="KW-0812">Transmembrane</keyword>
<keyword evidence="1" id="KW-0175">Coiled coil</keyword>
<feature type="region of interest" description="Disordered" evidence="2">
    <location>
        <begin position="272"/>
        <end position="301"/>
    </location>
</feature>
<feature type="region of interest" description="Disordered" evidence="2">
    <location>
        <begin position="398"/>
        <end position="418"/>
    </location>
</feature>
<evidence type="ECO:0000313" key="4">
    <source>
        <dbReference type="EMBL" id="ORY80490.1"/>
    </source>
</evidence>
<dbReference type="RefSeq" id="XP_040724378.1">
    <property type="nucleotide sequence ID" value="XM_040869632.1"/>
</dbReference>
<dbReference type="AlphaFoldDB" id="A0A1Y2F9A0"/>
<keyword evidence="3" id="KW-1133">Transmembrane helix</keyword>
<feature type="coiled-coil region" evidence="1">
    <location>
        <begin position="112"/>
        <end position="164"/>
    </location>
</feature>